<dbReference type="AlphaFoldDB" id="A0A7W6J1N2"/>
<evidence type="ECO:0000313" key="2">
    <source>
        <dbReference type="EMBL" id="MBB4063161.1"/>
    </source>
</evidence>
<accession>A0A7W6J1N2</accession>
<keyword evidence="3" id="KW-1185">Reference proteome</keyword>
<gene>
    <name evidence="2" type="ORF">GGR23_000322</name>
</gene>
<dbReference type="Gene3D" id="3.40.50.1010">
    <property type="entry name" value="5'-nuclease"/>
    <property type="match status" value="1"/>
</dbReference>
<evidence type="ECO:0000259" key="1">
    <source>
        <dbReference type="Pfam" id="PF01850"/>
    </source>
</evidence>
<dbReference type="RefSeq" id="WP_183364355.1">
    <property type="nucleotide sequence ID" value="NZ_JACIEZ010000001.1"/>
</dbReference>
<dbReference type="Pfam" id="PF01850">
    <property type="entry name" value="PIN"/>
    <property type="match status" value="1"/>
</dbReference>
<reference evidence="2 3" key="1">
    <citation type="submission" date="2020-08" db="EMBL/GenBank/DDBJ databases">
        <title>Genomic Encyclopedia of Type Strains, Phase IV (KMG-IV): sequencing the most valuable type-strain genomes for metagenomic binning, comparative biology and taxonomic classification.</title>
        <authorList>
            <person name="Goeker M."/>
        </authorList>
    </citation>
    <scope>NUCLEOTIDE SEQUENCE [LARGE SCALE GENOMIC DNA]</scope>
    <source>
        <strain evidence="2 3">DSM 29853</strain>
    </source>
</reference>
<comment type="caution">
    <text evidence="2">The sequence shown here is derived from an EMBL/GenBank/DDBJ whole genome shotgun (WGS) entry which is preliminary data.</text>
</comment>
<proteinExistence type="predicted"/>
<evidence type="ECO:0000313" key="3">
    <source>
        <dbReference type="Proteomes" id="UP000528286"/>
    </source>
</evidence>
<feature type="domain" description="PIN" evidence="1">
    <location>
        <begin position="4"/>
        <end position="121"/>
    </location>
</feature>
<dbReference type="InterPro" id="IPR029060">
    <property type="entry name" value="PIN-like_dom_sf"/>
</dbReference>
<dbReference type="CDD" id="cd18683">
    <property type="entry name" value="PIN_VapC-like"/>
    <property type="match status" value="1"/>
</dbReference>
<sequence length="132" mass="14797">MIGLDTNVLLRLYLADDDSQWDSARRLVETLSEARPGYVNVITLIELIWTLRKRYAISRERVLDLVSGLLESRDIVLEDEALVEIAVDRAAGLSGELPDLLIALRNGEAGCRVTMTFDRKAAQHFPGMELLT</sequence>
<dbReference type="InterPro" id="IPR002716">
    <property type="entry name" value="PIN_dom"/>
</dbReference>
<dbReference type="EMBL" id="JACIEZ010000001">
    <property type="protein sequence ID" value="MBB4063161.1"/>
    <property type="molecule type" value="Genomic_DNA"/>
</dbReference>
<dbReference type="SUPFAM" id="SSF88723">
    <property type="entry name" value="PIN domain-like"/>
    <property type="match status" value="1"/>
</dbReference>
<name>A0A7W6J1N2_9HYPH</name>
<organism evidence="2 3">
    <name type="scientific">Gellertiella hungarica</name>
    <dbReference type="NCBI Taxonomy" id="1572859"/>
    <lineage>
        <taxon>Bacteria</taxon>
        <taxon>Pseudomonadati</taxon>
        <taxon>Pseudomonadota</taxon>
        <taxon>Alphaproteobacteria</taxon>
        <taxon>Hyphomicrobiales</taxon>
        <taxon>Rhizobiaceae</taxon>
        <taxon>Gellertiella</taxon>
    </lineage>
</organism>
<protein>
    <submittedName>
        <fullName evidence="2">Putative nucleic-acid-binding protein</fullName>
    </submittedName>
</protein>
<dbReference type="Proteomes" id="UP000528286">
    <property type="component" value="Unassembled WGS sequence"/>
</dbReference>